<comment type="caution">
    <text evidence="2">The sequence shown here is derived from an EMBL/GenBank/DDBJ whole genome shotgun (WGS) entry which is preliminary data.</text>
</comment>
<proteinExistence type="predicted"/>
<dbReference type="EMBL" id="QGQD01000070">
    <property type="protein sequence ID" value="TLC99314.1"/>
    <property type="molecule type" value="Genomic_DNA"/>
</dbReference>
<dbReference type="Gene3D" id="3.40.50.150">
    <property type="entry name" value="Vaccinia Virus protein VP39"/>
    <property type="match status" value="1"/>
</dbReference>
<dbReference type="Pfam" id="PF08241">
    <property type="entry name" value="Methyltransf_11"/>
    <property type="match status" value="1"/>
</dbReference>
<feature type="domain" description="Methyltransferase type 11" evidence="1">
    <location>
        <begin position="8"/>
        <end position="60"/>
    </location>
</feature>
<dbReference type="STRING" id="180332.GCA_000797495_01054"/>
<evidence type="ECO:0000259" key="1">
    <source>
        <dbReference type="Pfam" id="PF08241"/>
    </source>
</evidence>
<evidence type="ECO:0000313" key="2">
    <source>
        <dbReference type="EMBL" id="TLC99314.1"/>
    </source>
</evidence>
<reference evidence="2 3" key="1">
    <citation type="journal article" date="2019" name="Anaerobe">
        <title>Detection of Robinsoniella peoriensis in multiple bone samples of a trauma patient.</title>
        <authorList>
            <person name="Schrottner P."/>
            <person name="Hartwich K."/>
            <person name="Bunk B."/>
            <person name="Schober I."/>
            <person name="Helbig S."/>
            <person name="Rudolph W.W."/>
            <person name="Gunzer F."/>
        </authorList>
    </citation>
    <scope>NUCLEOTIDE SEQUENCE [LARGE SCALE GENOMIC DNA]</scope>
    <source>
        <strain evidence="2 3">DSM 106044</strain>
    </source>
</reference>
<dbReference type="InterPro" id="IPR029063">
    <property type="entry name" value="SAM-dependent_MTases_sf"/>
</dbReference>
<evidence type="ECO:0000313" key="3">
    <source>
        <dbReference type="Proteomes" id="UP000306509"/>
    </source>
</evidence>
<accession>A0A4U8Q3H4</accession>
<dbReference type="AlphaFoldDB" id="A0A4U8Q3H4"/>
<protein>
    <submittedName>
        <fullName evidence="2">Biotin biosynthesis protein BioC</fullName>
    </submittedName>
</protein>
<name>A0A4U8Q3H4_9FIRM</name>
<dbReference type="SUPFAM" id="SSF53335">
    <property type="entry name" value="S-adenosyl-L-methionine-dependent methyltransferases"/>
    <property type="match status" value="1"/>
</dbReference>
<sequence length="157" mass="18095">MTSQRIDARLVCGPMESECGIPEQYFDYVYSIYAIGWTTDLNETFSRISSYLKKDGIFIFSWSHPIHKCVSAENNNLIFCNSYFDEAWYSVALEDKEIMLSNRKLSTYVNALSANGFTIEQMIEETDEDIINAYGEDDFSNKAKMLPVTFIIKARKL</sequence>
<dbReference type="InterPro" id="IPR013216">
    <property type="entry name" value="Methyltransf_11"/>
</dbReference>
<keyword evidence="3" id="KW-1185">Reference proteome</keyword>
<organism evidence="2 3">
    <name type="scientific">Robinsoniella peoriensis</name>
    <dbReference type="NCBI Taxonomy" id="180332"/>
    <lineage>
        <taxon>Bacteria</taxon>
        <taxon>Bacillati</taxon>
        <taxon>Bacillota</taxon>
        <taxon>Clostridia</taxon>
        <taxon>Lachnospirales</taxon>
        <taxon>Lachnospiraceae</taxon>
        <taxon>Robinsoniella</taxon>
    </lineage>
</organism>
<gene>
    <name evidence="2" type="ORF">DSM106044_03765</name>
</gene>
<dbReference type="Proteomes" id="UP000306509">
    <property type="component" value="Unassembled WGS sequence"/>
</dbReference>
<dbReference type="GO" id="GO:0008757">
    <property type="term" value="F:S-adenosylmethionine-dependent methyltransferase activity"/>
    <property type="evidence" value="ECO:0007669"/>
    <property type="project" value="InterPro"/>
</dbReference>